<dbReference type="Proteomes" id="UP001303046">
    <property type="component" value="Unassembled WGS sequence"/>
</dbReference>
<evidence type="ECO:0000313" key="3">
    <source>
        <dbReference type="Proteomes" id="UP001303046"/>
    </source>
</evidence>
<reference evidence="2 3" key="1">
    <citation type="submission" date="2023-08" db="EMBL/GenBank/DDBJ databases">
        <title>A Necator americanus chromosomal reference genome.</title>
        <authorList>
            <person name="Ilik V."/>
            <person name="Petrzelkova K.J."/>
            <person name="Pardy F."/>
            <person name="Fuh T."/>
            <person name="Niatou-Singa F.S."/>
            <person name="Gouil Q."/>
            <person name="Baker L."/>
            <person name="Ritchie M.E."/>
            <person name="Jex A.R."/>
            <person name="Gazzola D."/>
            <person name="Li H."/>
            <person name="Toshio Fujiwara R."/>
            <person name="Zhan B."/>
            <person name="Aroian R.V."/>
            <person name="Pafco B."/>
            <person name="Schwarz E.M."/>
        </authorList>
    </citation>
    <scope>NUCLEOTIDE SEQUENCE [LARGE SCALE GENOMIC DNA]</scope>
    <source>
        <strain evidence="2 3">Aroian</strain>
        <tissue evidence="2">Whole animal</tissue>
    </source>
</reference>
<name>A0ABR1BUW2_NECAM</name>
<evidence type="ECO:0000256" key="1">
    <source>
        <dbReference type="SAM" id="MobiDB-lite"/>
    </source>
</evidence>
<feature type="region of interest" description="Disordered" evidence="1">
    <location>
        <begin position="17"/>
        <end position="46"/>
    </location>
</feature>
<sequence length="483" mass="54803">MKERLAADVRTIKRSSKQCAAVLSPSKKRKGKNGSNSGTKLTERAGRAALPFSTSFAEERAAKQSKRILPKENWESAYRDDRIYIPTLDEFGAEAMKQGSMLDEVSLLPTEDLASLLCGSRIFILIRKSAFGMEVLKFCRYLQVKHAQLDLSTIADEITVKKHSARFLLSEGCTEEFLSSSGISSYFEHILGLIISKSRGISIKMDAFCKQLATRLMSLRSGMPVVDDSFYNDFLLSTKPSAIQRATGLHGDELIMLLECFLANILRFFILYCVHAFRDQVVPKFSSAGEIFYRLKSSKKEVIPSSVVGTELQSSIRRFHFCISTEEMGMCVPLDEMYVPTFEDVKYGIGCASLVYQIAHSPAPQITRLVLGERLFASLKNDFPVFVSQMHEYAGLLKSSQSGIRYGHRLYILKIIHRLHVRREMSKFLRRIVIRTYTRNVLSILFDWVPLEKIWNHLFLLVDQLLIAIGSAIYMSYVRCDGR</sequence>
<protein>
    <submittedName>
        <fullName evidence="2">Uncharacterized protein</fullName>
    </submittedName>
</protein>
<comment type="caution">
    <text evidence="2">The sequence shown here is derived from an EMBL/GenBank/DDBJ whole genome shotgun (WGS) entry which is preliminary data.</text>
</comment>
<accession>A0ABR1BUW2</accession>
<dbReference type="EMBL" id="JAVFWL010000001">
    <property type="protein sequence ID" value="KAK6728876.1"/>
    <property type="molecule type" value="Genomic_DNA"/>
</dbReference>
<proteinExistence type="predicted"/>
<gene>
    <name evidence="2" type="primary">Necator_chrI.g2254</name>
    <name evidence="2" type="ORF">RB195_006127</name>
</gene>
<evidence type="ECO:0000313" key="2">
    <source>
        <dbReference type="EMBL" id="KAK6728876.1"/>
    </source>
</evidence>
<keyword evidence="3" id="KW-1185">Reference proteome</keyword>
<organism evidence="2 3">
    <name type="scientific">Necator americanus</name>
    <name type="common">Human hookworm</name>
    <dbReference type="NCBI Taxonomy" id="51031"/>
    <lineage>
        <taxon>Eukaryota</taxon>
        <taxon>Metazoa</taxon>
        <taxon>Ecdysozoa</taxon>
        <taxon>Nematoda</taxon>
        <taxon>Chromadorea</taxon>
        <taxon>Rhabditida</taxon>
        <taxon>Rhabditina</taxon>
        <taxon>Rhabditomorpha</taxon>
        <taxon>Strongyloidea</taxon>
        <taxon>Ancylostomatidae</taxon>
        <taxon>Bunostominae</taxon>
        <taxon>Necator</taxon>
    </lineage>
</organism>